<dbReference type="SUPFAM" id="SSF81573">
    <property type="entry name" value="F1F0 ATP synthase subunit B, membrane domain"/>
    <property type="match status" value="1"/>
</dbReference>
<comment type="subunit">
    <text evidence="13">F-type ATPases have 2 components, F(1) - the catalytic core - and F(0) - the membrane proton channel. F(1) has five subunits: alpha(3), beta(3), gamma(1), delta(1), epsilon(1). F(0) has three main subunits: a(1), b(2) and c(10-14). The alpha and beta chains form an alternating ring which encloses part of the gamma chain. F(1) is attached to F(0) by a central stalk formed by the gamma and epsilon chains, while a peripheral stalk is formed by the delta and b chains.</text>
</comment>
<evidence type="ECO:0000256" key="11">
    <source>
        <dbReference type="ARBA" id="ARBA00025198"/>
    </source>
</evidence>
<dbReference type="EMBL" id="CP053096">
    <property type="protein sequence ID" value="QJR43836.1"/>
    <property type="molecule type" value="Genomic_DNA"/>
</dbReference>
<dbReference type="Proteomes" id="UP000500686">
    <property type="component" value="Chromosome"/>
</dbReference>
<keyword evidence="9 13" id="KW-0472">Membrane</keyword>
<dbReference type="Pfam" id="PF00430">
    <property type="entry name" value="ATP-synt_B"/>
    <property type="match status" value="1"/>
</dbReference>
<dbReference type="InterPro" id="IPR005864">
    <property type="entry name" value="ATP_synth_F0_bsu_bac"/>
</dbReference>
<dbReference type="CDD" id="cd06503">
    <property type="entry name" value="ATP-synt_Fo_b"/>
    <property type="match status" value="1"/>
</dbReference>
<evidence type="ECO:0000256" key="4">
    <source>
        <dbReference type="ARBA" id="ARBA00022547"/>
    </source>
</evidence>
<evidence type="ECO:0000256" key="8">
    <source>
        <dbReference type="ARBA" id="ARBA00023065"/>
    </source>
</evidence>
<keyword evidence="4 13" id="KW-0138">CF(0)</keyword>
<keyword evidence="2 13" id="KW-0813">Transport</keyword>
<evidence type="ECO:0000256" key="12">
    <source>
        <dbReference type="ARBA" id="ARBA00037847"/>
    </source>
</evidence>
<evidence type="ECO:0000256" key="3">
    <source>
        <dbReference type="ARBA" id="ARBA00022475"/>
    </source>
</evidence>
<dbReference type="GO" id="GO:0005886">
    <property type="term" value="C:plasma membrane"/>
    <property type="evidence" value="ECO:0007669"/>
    <property type="project" value="UniProtKB-SubCell"/>
</dbReference>
<proteinExistence type="inferred from homology"/>
<dbReference type="Gene3D" id="1.20.5.620">
    <property type="entry name" value="F1F0 ATP synthase subunit B, membrane domain"/>
    <property type="match status" value="1"/>
</dbReference>
<evidence type="ECO:0000256" key="2">
    <source>
        <dbReference type="ARBA" id="ARBA00022448"/>
    </source>
</evidence>
<comment type="function">
    <text evidence="11 13">F(1)F(0) ATP synthase produces ATP from ADP in the presence of a proton or sodium gradient. F-type ATPases consist of two structural domains, F(1) containing the extramembraneous catalytic core and F(0) containing the membrane proton channel, linked together by a central stalk and a peripheral stalk. During catalysis, ATP synthesis in the catalytic domain of F(1) is coupled via a rotary mechanism of the central stalk subunits to proton translocation.</text>
</comment>
<gene>
    <name evidence="13 15" type="primary">atpF</name>
    <name evidence="15" type="ORF">HLA87_00310</name>
</gene>
<dbReference type="AlphaFoldDB" id="A0A6M4JCS2"/>
<evidence type="ECO:0000313" key="15">
    <source>
        <dbReference type="EMBL" id="QJR43836.1"/>
    </source>
</evidence>
<dbReference type="InterPro" id="IPR028987">
    <property type="entry name" value="ATP_synth_B-like_membr_sf"/>
</dbReference>
<evidence type="ECO:0000256" key="13">
    <source>
        <dbReference type="HAMAP-Rule" id="MF_01398"/>
    </source>
</evidence>
<evidence type="ECO:0000256" key="14">
    <source>
        <dbReference type="RuleBase" id="RU003848"/>
    </source>
</evidence>
<dbReference type="NCBIfam" id="TIGR01144">
    <property type="entry name" value="ATP_synt_b"/>
    <property type="match status" value="1"/>
</dbReference>
<dbReference type="PANTHER" id="PTHR33445">
    <property type="entry name" value="ATP SYNTHASE SUBUNIT B', CHLOROPLASTIC"/>
    <property type="match status" value="1"/>
</dbReference>
<comment type="subcellular location">
    <subcellularLocation>
        <location evidence="13">Cell membrane</location>
        <topology evidence="13">Single-pass membrane protein</topology>
    </subcellularLocation>
    <subcellularLocation>
        <location evidence="12">Endomembrane system</location>
        <topology evidence="12">Single-pass membrane protein</topology>
    </subcellularLocation>
</comment>
<evidence type="ECO:0000313" key="16">
    <source>
        <dbReference type="Proteomes" id="UP000500686"/>
    </source>
</evidence>
<evidence type="ECO:0000256" key="5">
    <source>
        <dbReference type="ARBA" id="ARBA00022692"/>
    </source>
</evidence>
<dbReference type="InterPro" id="IPR002146">
    <property type="entry name" value="ATP_synth_b/b'su_bac/chlpt"/>
</dbReference>
<dbReference type="GO" id="GO:0012505">
    <property type="term" value="C:endomembrane system"/>
    <property type="evidence" value="ECO:0007669"/>
    <property type="project" value="UniProtKB-SubCell"/>
</dbReference>
<dbReference type="GO" id="GO:0046933">
    <property type="term" value="F:proton-transporting ATP synthase activity, rotational mechanism"/>
    <property type="evidence" value="ECO:0007669"/>
    <property type="project" value="UniProtKB-UniRule"/>
</dbReference>
<keyword evidence="8 13" id="KW-0406">Ion transport</keyword>
<evidence type="ECO:0000256" key="10">
    <source>
        <dbReference type="ARBA" id="ARBA00023310"/>
    </source>
</evidence>
<dbReference type="InterPro" id="IPR050059">
    <property type="entry name" value="ATP_synthase_B_chain"/>
</dbReference>
<evidence type="ECO:0000256" key="7">
    <source>
        <dbReference type="ARBA" id="ARBA00022989"/>
    </source>
</evidence>
<reference evidence="15 16" key="1">
    <citation type="submission" date="2020-05" db="EMBL/GenBank/DDBJ databases">
        <title>Novel Mycoplasma species detected in Mirounga angustirostris (northern elephant seal) from the USA.</title>
        <authorList>
            <person name="Volokhov D.V."/>
        </authorList>
    </citation>
    <scope>NUCLEOTIDE SEQUENCE [LARGE SCALE GENOMIC DNA]</scope>
    <source>
        <strain evidence="15 16">Mirounga ES2806-GEN</strain>
    </source>
</reference>
<feature type="transmembrane region" description="Helical" evidence="13">
    <location>
        <begin position="23"/>
        <end position="45"/>
    </location>
</feature>
<keyword evidence="10 13" id="KW-0066">ATP synthesis</keyword>
<keyword evidence="16" id="KW-1185">Reference proteome</keyword>
<dbReference type="HAMAP" id="MF_01398">
    <property type="entry name" value="ATP_synth_b_bprime"/>
    <property type="match status" value="1"/>
</dbReference>
<dbReference type="GO" id="GO:0046961">
    <property type="term" value="F:proton-transporting ATPase activity, rotational mechanism"/>
    <property type="evidence" value="ECO:0007669"/>
    <property type="project" value="TreeGrafter"/>
</dbReference>
<protein>
    <recommendedName>
        <fullName evidence="13">ATP synthase subunit b</fullName>
    </recommendedName>
    <alternativeName>
        <fullName evidence="13">ATP synthase F(0) sector subunit b</fullName>
    </alternativeName>
    <alternativeName>
        <fullName evidence="13">ATPase subunit I</fullName>
    </alternativeName>
    <alternativeName>
        <fullName evidence="13">F-type ATPase subunit b</fullName>
        <shortName evidence="13">F-ATPase subunit b</shortName>
    </alternativeName>
</protein>
<keyword evidence="5 13" id="KW-0812">Transmembrane</keyword>
<name>A0A6M4JCS2_9MOLU</name>
<evidence type="ECO:0000256" key="6">
    <source>
        <dbReference type="ARBA" id="ARBA00022781"/>
    </source>
</evidence>
<keyword evidence="7 13" id="KW-1133">Transmembrane helix</keyword>
<dbReference type="GO" id="GO:0045259">
    <property type="term" value="C:proton-transporting ATP synthase complex"/>
    <property type="evidence" value="ECO:0007669"/>
    <property type="project" value="UniProtKB-KW"/>
</dbReference>
<dbReference type="PANTHER" id="PTHR33445:SF1">
    <property type="entry name" value="ATP SYNTHASE SUBUNIT B"/>
    <property type="match status" value="1"/>
</dbReference>
<evidence type="ECO:0000256" key="9">
    <source>
        <dbReference type="ARBA" id="ARBA00023136"/>
    </source>
</evidence>
<comment type="function">
    <text evidence="13">Component of the F(0) channel, it forms part of the peripheral stalk, linking F(1) to F(0).</text>
</comment>
<dbReference type="KEGG" id="mmir:HLA87_00310"/>
<evidence type="ECO:0000256" key="1">
    <source>
        <dbReference type="ARBA" id="ARBA00005513"/>
    </source>
</evidence>
<comment type="similarity">
    <text evidence="1 13 14">Belongs to the ATPase B chain family.</text>
</comment>
<sequence length="175" mass="20027">MLSSGPSITEAFTEKFEKLFPSWPMFVATLVSLVLVLIILWYFLYKPVKKAIKQRQDYIQSNIDQAEQANVSSQELLAKANMKLLNAHDEARNVVKDAKHEGEKVLVTYLEKAKRESKRIINEAKADVKLQKQELLEENQKHIAAAAAMLSRKILKEEVNSDIENKIIDEFLKGE</sequence>
<keyword evidence="3 13" id="KW-1003">Cell membrane</keyword>
<keyword evidence="6 13" id="KW-0375">Hydrogen ion transport</keyword>
<organism evidence="15 16">
    <name type="scientific">Mycoplasma miroungigenitalium</name>
    <dbReference type="NCBI Taxonomy" id="754515"/>
    <lineage>
        <taxon>Bacteria</taxon>
        <taxon>Bacillati</taxon>
        <taxon>Mycoplasmatota</taxon>
        <taxon>Mollicutes</taxon>
        <taxon>Mycoplasmataceae</taxon>
        <taxon>Mycoplasma</taxon>
    </lineage>
</organism>
<accession>A0A6M4JCS2</accession>